<keyword evidence="3" id="KW-1185">Reference proteome</keyword>
<evidence type="ECO:0000313" key="3">
    <source>
        <dbReference type="Proteomes" id="UP001642464"/>
    </source>
</evidence>
<feature type="region of interest" description="Disordered" evidence="1">
    <location>
        <begin position="44"/>
        <end position="93"/>
    </location>
</feature>
<accession>A0ABP0JCH2</accession>
<gene>
    <name evidence="2" type="ORF">SCF082_LOCUS11303</name>
</gene>
<dbReference type="Proteomes" id="UP001642464">
    <property type="component" value="Unassembled WGS sequence"/>
</dbReference>
<name>A0ABP0JCH2_9DINO</name>
<protein>
    <submittedName>
        <fullName evidence="2">Uncharacterized protein</fullName>
    </submittedName>
</protein>
<feature type="compositionally biased region" description="Basic and acidic residues" evidence="1">
    <location>
        <begin position="7"/>
        <end position="16"/>
    </location>
</feature>
<feature type="compositionally biased region" description="Polar residues" evidence="1">
    <location>
        <begin position="20"/>
        <end position="30"/>
    </location>
</feature>
<feature type="compositionally biased region" description="Basic and acidic residues" evidence="1">
    <location>
        <begin position="69"/>
        <end position="87"/>
    </location>
</feature>
<feature type="region of interest" description="Disordered" evidence="1">
    <location>
        <begin position="1"/>
        <end position="30"/>
    </location>
</feature>
<organism evidence="2 3">
    <name type="scientific">Durusdinium trenchii</name>
    <dbReference type="NCBI Taxonomy" id="1381693"/>
    <lineage>
        <taxon>Eukaryota</taxon>
        <taxon>Sar</taxon>
        <taxon>Alveolata</taxon>
        <taxon>Dinophyceae</taxon>
        <taxon>Suessiales</taxon>
        <taxon>Symbiodiniaceae</taxon>
        <taxon>Durusdinium</taxon>
    </lineage>
</organism>
<sequence length="93" mass="10196">PKPRGARSVDGERIEASPETPKSWTAQTPSRLRHRLRWRLPAAMEAQEAAPNPELGRSPGATPCEEGEEAPRIACEKKEEKEEEARLARGGAA</sequence>
<comment type="caution">
    <text evidence="2">The sequence shown here is derived from an EMBL/GenBank/DDBJ whole genome shotgun (WGS) entry which is preliminary data.</text>
</comment>
<reference evidence="2 3" key="1">
    <citation type="submission" date="2024-02" db="EMBL/GenBank/DDBJ databases">
        <authorList>
            <person name="Chen Y."/>
            <person name="Shah S."/>
            <person name="Dougan E. K."/>
            <person name="Thang M."/>
            <person name="Chan C."/>
        </authorList>
    </citation>
    <scope>NUCLEOTIDE SEQUENCE [LARGE SCALE GENOMIC DNA]</scope>
</reference>
<feature type="non-terminal residue" evidence="2">
    <location>
        <position position="1"/>
    </location>
</feature>
<proteinExistence type="predicted"/>
<evidence type="ECO:0000256" key="1">
    <source>
        <dbReference type="SAM" id="MobiDB-lite"/>
    </source>
</evidence>
<dbReference type="EMBL" id="CAXAMM010006670">
    <property type="protein sequence ID" value="CAK9011917.1"/>
    <property type="molecule type" value="Genomic_DNA"/>
</dbReference>
<evidence type="ECO:0000313" key="2">
    <source>
        <dbReference type="EMBL" id="CAK9011917.1"/>
    </source>
</evidence>